<keyword evidence="2" id="KW-1185">Reference proteome</keyword>
<accession>A0ABQ4S4M5</accession>
<proteinExistence type="predicted"/>
<reference evidence="1" key="1">
    <citation type="journal article" date="2021" name="Front. Microbiol.">
        <title>Comprehensive Comparative Genomics and Phenotyping of Methylobacterium Species.</title>
        <authorList>
            <person name="Alessa O."/>
            <person name="Ogura Y."/>
            <person name="Fujitani Y."/>
            <person name="Takami H."/>
            <person name="Hayashi T."/>
            <person name="Sahin N."/>
            <person name="Tani A."/>
        </authorList>
    </citation>
    <scope>NUCLEOTIDE SEQUENCE</scope>
    <source>
        <strain evidence="1">DSM 19015</strain>
    </source>
</reference>
<evidence type="ECO:0000313" key="1">
    <source>
        <dbReference type="EMBL" id="GJD97876.1"/>
    </source>
</evidence>
<organism evidence="1 2">
    <name type="scientific">Methylobacterium iners</name>
    <dbReference type="NCBI Taxonomy" id="418707"/>
    <lineage>
        <taxon>Bacteria</taxon>
        <taxon>Pseudomonadati</taxon>
        <taxon>Pseudomonadota</taxon>
        <taxon>Alphaproteobacteria</taxon>
        <taxon>Hyphomicrobiales</taxon>
        <taxon>Methylobacteriaceae</taxon>
        <taxon>Methylobacterium</taxon>
    </lineage>
</organism>
<reference evidence="1" key="2">
    <citation type="submission" date="2021-08" db="EMBL/GenBank/DDBJ databases">
        <authorList>
            <person name="Tani A."/>
            <person name="Ola A."/>
            <person name="Ogura Y."/>
            <person name="Katsura K."/>
            <person name="Hayashi T."/>
        </authorList>
    </citation>
    <scope>NUCLEOTIDE SEQUENCE</scope>
    <source>
        <strain evidence="1">DSM 19015</strain>
    </source>
</reference>
<dbReference type="EMBL" id="BPQP01000121">
    <property type="protein sequence ID" value="GJD97876.1"/>
    <property type="molecule type" value="Genomic_DNA"/>
</dbReference>
<dbReference type="Proteomes" id="UP001055125">
    <property type="component" value="Unassembled WGS sequence"/>
</dbReference>
<evidence type="ECO:0008006" key="3">
    <source>
        <dbReference type="Google" id="ProtNLM"/>
    </source>
</evidence>
<comment type="caution">
    <text evidence="1">The sequence shown here is derived from an EMBL/GenBank/DDBJ whole genome shotgun (WGS) entry which is preliminary data.</text>
</comment>
<gene>
    <name evidence="1" type="ORF">OCOJLMKI_5115</name>
</gene>
<name>A0ABQ4S4M5_9HYPH</name>
<dbReference type="SUPFAM" id="SSF69279">
    <property type="entry name" value="Phage tail proteins"/>
    <property type="match status" value="1"/>
</dbReference>
<evidence type="ECO:0000313" key="2">
    <source>
        <dbReference type="Proteomes" id="UP001055125"/>
    </source>
</evidence>
<sequence>MFRKPLLEVIGSGGTNVLQGLNGLWLEVSVTDKAGQESDSARILCIGPPRFVSLPKRGAEYQILMGWDDEGLVLQGRYSFQKARMIGDPEQGEHIALEFRAADFVEKLKASGRKHYDDTTYGDLMKKIAKDAGLEATVDPELAKIKLGYRLRWDQSPIDFATEVSEEVGATLKPAGGKLVAMKRGGGKSGGGQALSPIIIQRNENFGYEIEIEPRPEVGSVAGAWLDEKTGKRKLNKKKANRSGPIKILPHPYRGEDAAGAAAEADVYDNINQSGSGHFESPGLPQARAEAPVIVSGFGPGIDGKWKADSVEKIVTAEGGFLTTVHVTAGDDKKGEKGK</sequence>
<dbReference type="RefSeq" id="WP_238246916.1">
    <property type="nucleotide sequence ID" value="NZ_BPQP01000121.1"/>
</dbReference>
<protein>
    <recommendedName>
        <fullName evidence="3">Late control protein</fullName>
    </recommendedName>
</protein>